<proteinExistence type="predicted"/>
<accession>A0A0S3PUF5</accession>
<feature type="signal peptide" evidence="1">
    <location>
        <begin position="1"/>
        <end position="22"/>
    </location>
</feature>
<dbReference type="KEGG" id="vgo:GJW-30_1_02049"/>
<dbReference type="RefSeq" id="WP_096354966.1">
    <property type="nucleotide sequence ID" value="NZ_AP014946.1"/>
</dbReference>
<evidence type="ECO:0000256" key="1">
    <source>
        <dbReference type="SAM" id="SignalP"/>
    </source>
</evidence>
<protein>
    <submittedName>
        <fullName evidence="2">Uncharacterized protein</fullName>
    </submittedName>
</protein>
<organism evidence="2 3">
    <name type="scientific">Variibacter gotjawalensis</name>
    <dbReference type="NCBI Taxonomy" id="1333996"/>
    <lineage>
        <taxon>Bacteria</taxon>
        <taxon>Pseudomonadati</taxon>
        <taxon>Pseudomonadota</taxon>
        <taxon>Alphaproteobacteria</taxon>
        <taxon>Hyphomicrobiales</taxon>
        <taxon>Nitrobacteraceae</taxon>
        <taxon>Variibacter</taxon>
    </lineage>
</organism>
<gene>
    <name evidence="2" type="ORF">GJW-30_1_02049</name>
</gene>
<reference evidence="2 3" key="1">
    <citation type="submission" date="2015-08" db="EMBL/GenBank/DDBJ databases">
        <title>Investigation of the bacterial diversity of lava forest soil.</title>
        <authorList>
            <person name="Lee J.S."/>
        </authorList>
    </citation>
    <scope>NUCLEOTIDE SEQUENCE [LARGE SCALE GENOMIC DNA]</scope>
    <source>
        <strain evidence="2 3">GJW-30</strain>
    </source>
</reference>
<name>A0A0S3PUF5_9BRAD</name>
<sequence length="91" mass="10158">MTKIFLAGAVALSVLLPAAASAQSVYVGPGGVGVDVHDRYRSESRRPREYNDGRYYRERGAGRGYCARLREACDYGERGYGNCRRYRQECG</sequence>
<feature type="chain" id="PRO_5006615584" evidence="1">
    <location>
        <begin position="23"/>
        <end position="91"/>
    </location>
</feature>
<evidence type="ECO:0000313" key="2">
    <source>
        <dbReference type="EMBL" id="BAT59516.1"/>
    </source>
</evidence>
<dbReference type="Proteomes" id="UP000236884">
    <property type="component" value="Chromosome"/>
</dbReference>
<evidence type="ECO:0000313" key="3">
    <source>
        <dbReference type="Proteomes" id="UP000236884"/>
    </source>
</evidence>
<keyword evidence="3" id="KW-1185">Reference proteome</keyword>
<keyword evidence="1" id="KW-0732">Signal</keyword>
<dbReference type="AlphaFoldDB" id="A0A0S3PUF5"/>
<dbReference type="EMBL" id="AP014946">
    <property type="protein sequence ID" value="BAT59516.1"/>
    <property type="molecule type" value="Genomic_DNA"/>
</dbReference>